<name>A7NGF8_ROSCS</name>
<dbReference type="PANTHER" id="PTHR24096">
    <property type="entry name" value="LONG-CHAIN-FATTY-ACID--COA LIGASE"/>
    <property type="match status" value="1"/>
</dbReference>
<dbReference type="AlphaFoldDB" id="A7NGF8"/>
<dbReference type="Gene3D" id="3.30.300.30">
    <property type="match status" value="1"/>
</dbReference>
<dbReference type="KEGG" id="rca:Rcas_0414"/>
<dbReference type="HOGENOM" id="CLU_000022_59_10_0"/>
<dbReference type="InterPro" id="IPR025110">
    <property type="entry name" value="AMP-bd_C"/>
</dbReference>
<evidence type="ECO:0000256" key="2">
    <source>
        <dbReference type="ARBA" id="ARBA00022598"/>
    </source>
</evidence>
<dbReference type="SUPFAM" id="SSF56801">
    <property type="entry name" value="Acetyl-CoA synthetase-like"/>
    <property type="match status" value="1"/>
</dbReference>
<accession>A7NGF8</accession>
<dbReference type="eggNOG" id="COG0318">
    <property type="taxonomic scope" value="Bacteria"/>
</dbReference>
<evidence type="ECO:0000259" key="4">
    <source>
        <dbReference type="Pfam" id="PF13193"/>
    </source>
</evidence>
<dbReference type="GO" id="GO:0016405">
    <property type="term" value="F:CoA-ligase activity"/>
    <property type="evidence" value="ECO:0007669"/>
    <property type="project" value="TreeGrafter"/>
</dbReference>
<keyword evidence="2 5" id="KW-0436">Ligase</keyword>
<sequence length="511" mass="56420">MHIGGLLSRHARYRPNHTAVIVGDVRLTYCEFNARVNKVAHALLNLGLAKGDKIATVLPNCMELLEVYWAAAKTGLVVVPMSTLLRGQGLASLLRDSDSAAVVTDATHAPALDSVRGDLPIAQDRFLIIDAPDQPGYRDYQALVAPMPEHDPTGIDLHANDPYNIMYSSGTTGLPKGIVLTHGVRAGYGTIFASSYRIVPESVILHAGALVFNGAFLTLMPAFYLGTTYILMKAFNARELIETAAREKVTHIKMVPSQIVALLNEPDFDEQHLPSIEMLGSVGAPLHMEHKLELERRFPNRLYELYGLTEGFMTILDKYHRGEKLASVGVPPPFMEIKIIDDQQRELPPGEVGEICGRGPLMMSGYYKRPDLTAQAIIDGWLHSGDMGYVDEDGFLYLVDRKKDMIISGGINVFPRDIEEIIVQHPAVREAAVFGVPSEKWGETPLAAVILKAPGLVAAEELKEWINARVEAGYQKVSKVVIMDDFPRSAAGKTLKRVMRDEYWKGRESKI</sequence>
<dbReference type="InterPro" id="IPR000873">
    <property type="entry name" value="AMP-dep_synth/lig_dom"/>
</dbReference>
<dbReference type="Pfam" id="PF00501">
    <property type="entry name" value="AMP-binding"/>
    <property type="match status" value="1"/>
</dbReference>
<organism evidence="5 6">
    <name type="scientific">Roseiflexus castenholzii (strain DSM 13941 / HLO8)</name>
    <dbReference type="NCBI Taxonomy" id="383372"/>
    <lineage>
        <taxon>Bacteria</taxon>
        <taxon>Bacillati</taxon>
        <taxon>Chloroflexota</taxon>
        <taxon>Chloroflexia</taxon>
        <taxon>Chloroflexales</taxon>
        <taxon>Roseiflexineae</taxon>
        <taxon>Roseiflexaceae</taxon>
        <taxon>Roseiflexus</taxon>
    </lineage>
</organism>
<evidence type="ECO:0000313" key="6">
    <source>
        <dbReference type="Proteomes" id="UP000000263"/>
    </source>
</evidence>
<dbReference type="Pfam" id="PF13193">
    <property type="entry name" value="AMP-binding_C"/>
    <property type="match status" value="1"/>
</dbReference>
<protein>
    <submittedName>
        <fullName evidence="5">AMP-dependent synthetase and ligase</fullName>
    </submittedName>
</protein>
<dbReference type="PANTHER" id="PTHR24096:SF149">
    <property type="entry name" value="AMP-BINDING DOMAIN-CONTAINING PROTEIN-RELATED"/>
    <property type="match status" value="1"/>
</dbReference>
<dbReference type="InterPro" id="IPR020845">
    <property type="entry name" value="AMP-binding_CS"/>
</dbReference>
<dbReference type="RefSeq" id="WP_011997948.1">
    <property type="nucleotide sequence ID" value="NC_009767.1"/>
</dbReference>
<keyword evidence="6" id="KW-1185">Reference proteome</keyword>
<comment type="similarity">
    <text evidence="1">Belongs to the ATP-dependent AMP-binding enzyme family.</text>
</comment>
<reference evidence="5 6" key="1">
    <citation type="submission" date="2007-08" db="EMBL/GenBank/DDBJ databases">
        <title>Complete sequence of Roseiflexus castenholzii DSM 13941.</title>
        <authorList>
            <consortium name="US DOE Joint Genome Institute"/>
            <person name="Copeland A."/>
            <person name="Lucas S."/>
            <person name="Lapidus A."/>
            <person name="Barry K."/>
            <person name="Glavina del Rio T."/>
            <person name="Dalin E."/>
            <person name="Tice H."/>
            <person name="Pitluck S."/>
            <person name="Thompson L.S."/>
            <person name="Brettin T."/>
            <person name="Bruce D."/>
            <person name="Detter J.C."/>
            <person name="Han C."/>
            <person name="Tapia R."/>
            <person name="Schmutz J."/>
            <person name="Larimer F."/>
            <person name="Land M."/>
            <person name="Hauser L."/>
            <person name="Kyrpides N."/>
            <person name="Mikhailova N."/>
            <person name="Bryant D.A."/>
            <person name="Hanada S."/>
            <person name="Tsukatani Y."/>
            <person name="Richardson P."/>
        </authorList>
    </citation>
    <scope>NUCLEOTIDE SEQUENCE [LARGE SCALE GENOMIC DNA]</scope>
    <source>
        <strain evidence="6">DSM 13941 / HLO8</strain>
    </source>
</reference>
<dbReference type="STRING" id="383372.Rcas_0414"/>
<dbReference type="EMBL" id="CP000804">
    <property type="protein sequence ID" value="ABU56545.1"/>
    <property type="molecule type" value="Genomic_DNA"/>
</dbReference>
<evidence type="ECO:0000313" key="5">
    <source>
        <dbReference type="EMBL" id="ABU56545.1"/>
    </source>
</evidence>
<dbReference type="OrthoDB" id="9765680at2"/>
<dbReference type="InterPro" id="IPR045851">
    <property type="entry name" value="AMP-bd_C_sf"/>
</dbReference>
<evidence type="ECO:0000259" key="3">
    <source>
        <dbReference type="Pfam" id="PF00501"/>
    </source>
</evidence>
<dbReference type="InterPro" id="IPR042099">
    <property type="entry name" value="ANL_N_sf"/>
</dbReference>
<evidence type="ECO:0000256" key="1">
    <source>
        <dbReference type="ARBA" id="ARBA00006432"/>
    </source>
</evidence>
<dbReference type="Proteomes" id="UP000000263">
    <property type="component" value="Chromosome"/>
</dbReference>
<gene>
    <name evidence="5" type="ordered locus">Rcas_0414</name>
</gene>
<feature type="domain" description="AMP-binding enzyme C-terminal" evidence="4">
    <location>
        <begin position="418"/>
        <end position="493"/>
    </location>
</feature>
<feature type="domain" description="AMP-dependent synthetase/ligase" evidence="3">
    <location>
        <begin position="8"/>
        <end position="367"/>
    </location>
</feature>
<dbReference type="Gene3D" id="3.40.50.12780">
    <property type="entry name" value="N-terminal domain of ligase-like"/>
    <property type="match status" value="1"/>
</dbReference>
<dbReference type="PROSITE" id="PS00455">
    <property type="entry name" value="AMP_BINDING"/>
    <property type="match status" value="1"/>
</dbReference>
<proteinExistence type="inferred from homology"/>